<dbReference type="FunCoup" id="A0A1U8A0H6">
    <property type="interactions" value="1950"/>
</dbReference>
<evidence type="ECO:0000256" key="1">
    <source>
        <dbReference type="ARBA" id="ARBA00000985"/>
    </source>
</evidence>
<evidence type="ECO:0000256" key="3">
    <source>
        <dbReference type="ARBA" id="ARBA00010755"/>
    </source>
</evidence>
<dbReference type="OMA" id="DFAIEFC"/>
<dbReference type="PANTHER" id="PTHR43814:SF1">
    <property type="entry name" value="ARGININOSUCCINATE LYASE"/>
    <property type="match status" value="1"/>
</dbReference>
<proteinExistence type="inferred from homology"/>
<dbReference type="PRINTS" id="PR00145">
    <property type="entry name" value="ARGSUCLYASE"/>
</dbReference>
<dbReference type="InterPro" id="IPR008948">
    <property type="entry name" value="L-Aspartase-like"/>
</dbReference>
<evidence type="ECO:0000256" key="2">
    <source>
        <dbReference type="ARBA" id="ARBA00004941"/>
    </source>
</evidence>
<evidence type="ECO:0000256" key="8">
    <source>
        <dbReference type="ARBA" id="ARBA00032749"/>
    </source>
</evidence>
<evidence type="ECO:0000256" key="7">
    <source>
        <dbReference type="ARBA" id="ARBA00023239"/>
    </source>
</evidence>
<dbReference type="InterPro" id="IPR029419">
    <property type="entry name" value="Arg_succ_lyase_C"/>
</dbReference>
<accession>A0A1U8A0H6</accession>
<dbReference type="InterPro" id="IPR022761">
    <property type="entry name" value="Fumarate_lyase_N"/>
</dbReference>
<dbReference type="EC" id="4.3.2.1" evidence="4"/>
<dbReference type="Proteomes" id="UP000189703">
    <property type="component" value="Unplaced"/>
</dbReference>
<feature type="domain" description="Argininosuccinate lyase C-terminal" evidence="10">
    <location>
        <begin position="431"/>
        <end position="498"/>
    </location>
</feature>
<dbReference type="InterPro" id="IPR000362">
    <property type="entry name" value="Fumarate_lyase_fam"/>
</dbReference>
<comment type="similarity">
    <text evidence="3">Belongs to the lyase 1 family. Argininosuccinate lyase subfamily.</text>
</comment>
<dbReference type="InParanoid" id="A0A1U8A0H6"/>
<comment type="catalytic activity">
    <reaction evidence="1">
        <text>2-(N(omega)-L-arginino)succinate = fumarate + L-arginine</text>
        <dbReference type="Rhea" id="RHEA:24020"/>
        <dbReference type="ChEBI" id="CHEBI:29806"/>
        <dbReference type="ChEBI" id="CHEBI:32682"/>
        <dbReference type="ChEBI" id="CHEBI:57472"/>
        <dbReference type="EC" id="4.3.2.1"/>
    </reaction>
</comment>
<organism evidence="11 12">
    <name type="scientific">Nelumbo nucifera</name>
    <name type="common">Sacred lotus</name>
    <dbReference type="NCBI Taxonomy" id="4432"/>
    <lineage>
        <taxon>Eukaryota</taxon>
        <taxon>Viridiplantae</taxon>
        <taxon>Streptophyta</taxon>
        <taxon>Embryophyta</taxon>
        <taxon>Tracheophyta</taxon>
        <taxon>Spermatophyta</taxon>
        <taxon>Magnoliopsida</taxon>
        <taxon>Proteales</taxon>
        <taxon>Nelumbonaceae</taxon>
        <taxon>Nelumbo</taxon>
    </lineage>
</organism>
<dbReference type="GO" id="GO:0042450">
    <property type="term" value="P:L-arginine biosynthetic process via ornithine"/>
    <property type="evidence" value="ECO:0000318"/>
    <property type="project" value="GO_Central"/>
</dbReference>
<evidence type="ECO:0000256" key="5">
    <source>
        <dbReference type="ARBA" id="ARBA00022571"/>
    </source>
</evidence>
<dbReference type="GeneID" id="104595496"/>
<sequence>MESICERCLGKSADLLFPSLPFPKQNLSRPLSRVDFCWKGQRRFVVSCASETLSITQKDFPGEMTKEVKLWGGRFEESVTDAVERFTESISYDKLLYKQDIMGSRAHATMLARQGLMTESDRDSILKGLDQIERSIESGEFVWRADREDVHMNIEAALTDLIGEPAKKLHTARSRNDQVLTDFRLWCRDAIDKILVHIKQLQVALVTLAIKNEGLIVPGYTHLQRAQPVLLQHLLLSYVEQLERDADRLVDCKNRLNFCPLGACALAGTGLPIDRFMTSEALGFTAPLRNSIDAVSDRDFVLEFLSANSITAIHLSRIGEEWVLWASEEFGFLTPSDSVSTGSSIMPQKKNPDPMELVRGKSARIVGDLVSVLVLCKGLPHAYNRDLQEDKEPLFDSVKTIIGMLEVTAEFAQNITFNRERIQKSLPAGHLDATTLADYLVKKGVPFRTSHDIVGRCVALCVLKNCQLLDLSLDELRSINPIFEEDVYEFLGVENAVKKFSSYGSTGSECVAEQLFYWVTKLGINRDK</sequence>
<dbReference type="OrthoDB" id="2561043at2759"/>
<keyword evidence="5" id="KW-0055">Arginine biosynthesis</keyword>
<dbReference type="NCBIfam" id="TIGR00838">
    <property type="entry name" value="argH"/>
    <property type="match status" value="1"/>
</dbReference>
<dbReference type="PANTHER" id="PTHR43814">
    <property type="entry name" value="ARGININOSUCCINATE LYASE"/>
    <property type="match status" value="1"/>
</dbReference>
<keyword evidence="7 12" id="KW-0456">Lyase</keyword>
<dbReference type="InterPro" id="IPR024083">
    <property type="entry name" value="Fumarase/histidase_N"/>
</dbReference>
<dbReference type="FunFam" id="1.10.40.30:FF:000001">
    <property type="entry name" value="Argininosuccinate lyase"/>
    <property type="match status" value="1"/>
</dbReference>
<dbReference type="CDD" id="cd01359">
    <property type="entry name" value="Argininosuccinate_lyase"/>
    <property type="match status" value="1"/>
</dbReference>
<evidence type="ECO:0000313" key="11">
    <source>
        <dbReference type="Proteomes" id="UP000189703"/>
    </source>
</evidence>
<reference evidence="12" key="1">
    <citation type="submission" date="2025-08" db="UniProtKB">
        <authorList>
            <consortium name="RefSeq"/>
        </authorList>
    </citation>
    <scope>IDENTIFICATION</scope>
</reference>
<dbReference type="InterPro" id="IPR009049">
    <property type="entry name" value="Argininosuccinate_lyase"/>
</dbReference>
<gene>
    <name evidence="12" type="primary">LOC104595496</name>
</gene>
<evidence type="ECO:0000259" key="9">
    <source>
        <dbReference type="Pfam" id="PF00206"/>
    </source>
</evidence>
<dbReference type="GO" id="GO:0005829">
    <property type="term" value="C:cytosol"/>
    <property type="evidence" value="ECO:0000318"/>
    <property type="project" value="GO_Central"/>
</dbReference>
<dbReference type="HAMAP" id="MF_00006">
    <property type="entry name" value="Arg_succ_lyase"/>
    <property type="match status" value="1"/>
</dbReference>
<feature type="domain" description="Fumarate lyase N-terminal" evidence="9">
    <location>
        <begin position="73"/>
        <end position="367"/>
    </location>
</feature>
<dbReference type="Gene3D" id="1.10.40.30">
    <property type="entry name" value="Fumarase/aspartase (C-terminal domain)"/>
    <property type="match status" value="1"/>
</dbReference>
<dbReference type="KEGG" id="nnu:104595496"/>
<dbReference type="AlphaFoldDB" id="A0A1U8A0H6"/>
<dbReference type="FunFam" id="1.20.200.10:FF:000019">
    <property type="entry name" value="Argininosuccinate lyase chloroplastic"/>
    <property type="match status" value="1"/>
</dbReference>
<dbReference type="STRING" id="4432.A0A1U8A0H6"/>
<dbReference type="Gene3D" id="1.10.275.10">
    <property type="entry name" value="Fumarase/aspartase (N-terminal domain)"/>
    <property type="match status" value="1"/>
</dbReference>
<dbReference type="FunFam" id="1.10.275.10:FF:000013">
    <property type="entry name" value="Argininosuccinate lyase"/>
    <property type="match status" value="1"/>
</dbReference>
<protein>
    <recommendedName>
        <fullName evidence="4">argininosuccinate lyase</fullName>
        <ecNumber evidence="4">4.3.2.1</ecNumber>
    </recommendedName>
    <alternativeName>
        <fullName evidence="8">Arginosuccinase</fullName>
    </alternativeName>
</protein>
<dbReference type="eggNOG" id="KOG1316">
    <property type="taxonomic scope" value="Eukaryota"/>
</dbReference>
<dbReference type="Pfam" id="PF00206">
    <property type="entry name" value="Lyase_1"/>
    <property type="match status" value="1"/>
</dbReference>
<evidence type="ECO:0000313" key="12">
    <source>
        <dbReference type="RefSeq" id="XP_010254544.1"/>
    </source>
</evidence>
<comment type="pathway">
    <text evidence="2">Amino-acid biosynthesis; L-arginine biosynthesis; L-arginine from L-ornithine and carbamoyl phosphate: step 3/3.</text>
</comment>
<dbReference type="SUPFAM" id="SSF48557">
    <property type="entry name" value="L-aspartase-like"/>
    <property type="match status" value="1"/>
</dbReference>
<evidence type="ECO:0000256" key="6">
    <source>
        <dbReference type="ARBA" id="ARBA00022605"/>
    </source>
</evidence>
<dbReference type="PROSITE" id="PS00163">
    <property type="entry name" value="FUMARATE_LYASES"/>
    <property type="match status" value="1"/>
</dbReference>
<dbReference type="Gene3D" id="1.20.200.10">
    <property type="entry name" value="Fumarase/aspartase (Central domain)"/>
    <property type="match status" value="1"/>
</dbReference>
<name>A0A1U8A0H6_NELNU</name>
<evidence type="ECO:0000259" key="10">
    <source>
        <dbReference type="Pfam" id="PF14698"/>
    </source>
</evidence>
<dbReference type="Pfam" id="PF14698">
    <property type="entry name" value="ASL_C2"/>
    <property type="match status" value="1"/>
</dbReference>
<evidence type="ECO:0000256" key="4">
    <source>
        <dbReference type="ARBA" id="ARBA00012338"/>
    </source>
</evidence>
<keyword evidence="11" id="KW-1185">Reference proteome</keyword>
<dbReference type="RefSeq" id="XP_010254544.1">
    <property type="nucleotide sequence ID" value="XM_010256242.2"/>
</dbReference>
<dbReference type="PRINTS" id="PR00149">
    <property type="entry name" value="FUMRATELYASE"/>
</dbReference>
<dbReference type="GO" id="GO:0004056">
    <property type="term" value="F:argininosuccinate lyase activity"/>
    <property type="evidence" value="ECO:0000318"/>
    <property type="project" value="GO_Central"/>
</dbReference>
<keyword evidence="6" id="KW-0028">Amino-acid biosynthesis</keyword>
<dbReference type="InterPro" id="IPR020557">
    <property type="entry name" value="Fumarate_lyase_CS"/>
</dbReference>